<dbReference type="PANTHER" id="PTHR30636:SF3">
    <property type="entry name" value="UPF0701 PROTEIN YICC"/>
    <property type="match status" value="1"/>
</dbReference>
<dbReference type="AlphaFoldDB" id="A0A521BFT9"/>
<keyword evidence="3" id="KW-0255">Endonuclease</keyword>
<evidence type="ECO:0000313" key="9">
    <source>
        <dbReference type="Proteomes" id="UP000317557"/>
    </source>
</evidence>
<gene>
    <name evidence="8" type="ORF">SAMN06265219_102267</name>
</gene>
<comment type="similarity">
    <text evidence="5">Belongs to the YicC/YloC family.</text>
</comment>
<dbReference type="GO" id="GO:0004521">
    <property type="term" value="F:RNA endonuclease activity"/>
    <property type="evidence" value="ECO:0007669"/>
    <property type="project" value="InterPro"/>
</dbReference>
<dbReference type="Pfam" id="PF08340">
    <property type="entry name" value="YicC-like_C"/>
    <property type="match status" value="1"/>
</dbReference>
<keyword evidence="2" id="KW-0540">Nuclease</keyword>
<accession>A0A521BFT9</accession>
<proteinExistence type="inferred from homology"/>
<feature type="domain" description="Endoribonuclease YicC-like C-terminal" evidence="7">
    <location>
        <begin position="178"/>
        <end position="293"/>
    </location>
</feature>
<dbReference type="Proteomes" id="UP000317557">
    <property type="component" value="Unassembled WGS sequence"/>
</dbReference>
<evidence type="ECO:0000259" key="6">
    <source>
        <dbReference type="Pfam" id="PF03755"/>
    </source>
</evidence>
<evidence type="ECO:0000256" key="2">
    <source>
        <dbReference type="ARBA" id="ARBA00022722"/>
    </source>
</evidence>
<dbReference type="PANTHER" id="PTHR30636">
    <property type="entry name" value="UPF0701 PROTEIN YICC"/>
    <property type="match status" value="1"/>
</dbReference>
<name>A0A521BFT9_9BACT</name>
<keyword evidence="9" id="KW-1185">Reference proteome</keyword>
<evidence type="ECO:0000259" key="7">
    <source>
        <dbReference type="Pfam" id="PF08340"/>
    </source>
</evidence>
<evidence type="ECO:0000256" key="4">
    <source>
        <dbReference type="ARBA" id="ARBA00022801"/>
    </source>
</evidence>
<dbReference type="InterPro" id="IPR013551">
    <property type="entry name" value="YicC-like_C"/>
</dbReference>
<dbReference type="GO" id="GO:0016787">
    <property type="term" value="F:hydrolase activity"/>
    <property type="evidence" value="ECO:0007669"/>
    <property type="project" value="UniProtKB-KW"/>
</dbReference>
<sequence length="293" mass="33684">MIISMTGFGRGEATENGITATVEIKSLNSRYLDISTRLPQRLQDKELHVKEQVQKVINRGKLNISVYVTESETGELSITVDEKKVKAYSKLLAQLREAAGIDEPVTVDDITQFNDVFINKEEDEETTERKWELTLKALEQALDSLMKMRTQEGDQLKNDLVDRIEFIDENLEYIITETKGRAAETREKLQERIKAIIEDDKVDEERLELEIAILVDKMDITEEIVRLRSHLKFFLEAVGQPEPAGRRLNFLTQEINRELNTIGSKSNNSDIGQYVVKCKEALEQIREQVQNVE</sequence>
<dbReference type="NCBIfam" id="TIGR00255">
    <property type="entry name" value="YicC/YloC family endoribonuclease"/>
    <property type="match status" value="1"/>
</dbReference>
<comment type="cofactor">
    <cofactor evidence="1">
        <name>a divalent metal cation</name>
        <dbReference type="ChEBI" id="CHEBI:60240"/>
    </cofactor>
</comment>
<evidence type="ECO:0000313" key="8">
    <source>
        <dbReference type="EMBL" id="SMO45984.1"/>
    </source>
</evidence>
<reference evidence="8 9" key="1">
    <citation type="submission" date="2017-05" db="EMBL/GenBank/DDBJ databases">
        <authorList>
            <person name="Varghese N."/>
            <person name="Submissions S."/>
        </authorList>
    </citation>
    <scope>NUCLEOTIDE SEQUENCE [LARGE SCALE GENOMIC DNA]</scope>
    <source>
        <strain evidence="8 9">DSM 21985</strain>
    </source>
</reference>
<dbReference type="Pfam" id="PF03755">
    <property type="entry name" value="YicC-like_N"/>
    <property type="match status" value="1"/>
</dbReference>
<organism evidence="8 9">
    <name type="scientific">Gracilimonas mengyeensis</name>
    <dbReference type="NCBI Taxonomy" id="1302730"/>
    <lineage>
        <taxon>Bacteria</taxon>
        <taxon>Pseudomonadati</taxon>
        <taxon>Balneolota</taxon>
        <taxon>Balneolia</taxon>
        <taxon>Balneolales</taxon>
        <taxon>Balneolaceae</taxon>
        <taxon>Gracilimonas</taxon>
    </lineage>
</organism>
<evidence type="ECO:0000256" key="1">
    <source>
        <dbReference type="ARBA" id="ARBA00001968"/>
    </source>
</evidence>
<keyword evidence="4" id="KW-0378">Hydrolase</keyword>
<protein>
    <submittedName>
        <fullName evidence="8">TIGR00255 family protein</fullName>
    </submittedName>
</protein>
<dbReference type="InterPro" id="IPR013527">
    <property type="entry name" value="YicC-like_N"/>
</dbReference>
<feature type="domain" description="Endoribonuclease YicC-like N-terminal" evidence="6">
    <location>
        <begin position="2"/>
        <end position="157"/>
    </location>
</feature>
<evidence type="ECO:0000256" key="3">
    <source>
        <dbReference type="ARBA" id="ARBA00022759"/>
    </source>
</evidence>
<dbReference type="InterPro" id="IPR005229">
    <property type="entry name" value="YicC/YloC-like"/>
</dbReference>
<dbReference type="EMBL" id="FXTP01000002">
    <property type="protein sequence ID" value="SMO45984.1"/>
    <property type="molecule type" value="Genomic_DNA"/>
</dbReference>
<evidence type="ECO:0000256" key="5">
    <source>
        <dbReference type="ARBA" id="ARBA00035648"/>
    </source>
</evidence>
<dbReference type="RefSeq" id="WP_246075136.1">
    <property type="nucleotide sequence ID" value="NZ_FXTP01000002.1"/>
</dbReference>